<dbReference type="InterPro" id="IPR025966">
    <property type="entry name" value="OppC_N"/>
</dbReference>
<feature type="transmembrane region" description="Helical" evidence="7">
    <location>
        <begin position="271"/>
        <end position="292"/>
    </location>
</feature>
<keyword evidence="2 7" id="KW-0813">Transport</keyword>
<feature type="domain" description="ABC transmembrane type-1" evidence="8">
    <location>
        <begin position="101"/>
        <end position="293"/>
    </location>
</feature>
<evidence type="ECO:0000313" key="10">
    <source>
        <dbReference type="Proteomes" id="UP001571980"/>
    </source>
</evidence>
<keyword evidence="5 7" id="KW-1133">Transmembrane helix</keyword>
<comment type="similarity">
    <text evidence="7">Belongs to the binding-protein-dependent transport system permease family.</text>
</comment>
<keyword evidence="4 7" id="KW-0812">Transmembrane</keyword>
<protein>
    <submittedName>
        <fullName evidence="9">ABC transporter permease</fullName>
    </submittedName>
</protein>
<gene>
    <name evidence="9" type="ORF">P8X34_07630</name>
</gene>
<dbReference type="EMBL" id="JARRIG010000004">
    <property type="protein sequence ID" value="MFA4804602.1"/>
    <property type="molecule type" value="Genomic_DNA"/>
</dbReference>
<feature type="transmembrane region" description="Helical" evidence="7">
    <location>
        <begin position="219"/>
        <end position="244"/>
    </location>
</feature>
<organism evidence="9 10">
    <name type="scientific">Pyrococcus kukulkanii</name>
    <dbReference type="NCBI Taxonomy" id="1609559"/>
    <lineage>
        <taxon>Archaea</taxon>
        <taxon>Methanobacteriati</taxon>
        <taxon>Methanobacteriota</taxon>
        <taxon>Thermococci</taxon>
        <taxon>Thermococcales</taxon>
        <taxon>Thermococcaceae</taxon>
        <taxon>Pyrococcus</taxon>
    </lineage>
</organism>
<dbReference type="PANTHER" id="PTHR43386:SF1">
    <property type="entry name" value="D,D-DIPEPTIDE TRANSPORT SYSTEM PERMEASE PROTEIN DDPC-RELATED"/>
    <property type="match status" value="1"/>
</dbReference>
<accession>A0ABV4T408</accession>
<keyword evidence="6 7" id="KW-0472">Membrane</keyword>
<feature type="transmembrane region" description="Helical" evidence="7">
    <location>
        <begin position="105"/>
        <end position="124"/>
    </location>
</feature>
<evidence type="ECO:0000256" key="3">
    <source>
        <dbReference type="ARBA" id="ARBA00022475"/>
    </source>
</evidence>
<keyword evidence="10" id="KW-1185">Reference proteome</keyword>
<evidence type="ECO:0000256" key="2">
    <source>
        <dbReference type="ARBA" id="ARBA00022448"/>
    </source>
</evidence>
<dbReference type="PANTHER" id="PTHR43386">
    <property type="entry name" value="OLIGOPEPTIDE TRANSPORT SYSTEM PERMEASE PROTEIN APPC"/>
    <property type="match status" value="1"/>
</dbReference>
<dbReference type="InterPro" id="IPR050366">
    <property type="entry name" value="BP-dependent_transpt_permease"/>
</dbReference>
<evidence type="ECO:0000256" key="7">
    <source>
        <dbReference type="RuleBase" id="RU363032"/>
    </source>
</evidence>
<dbReference type="InterPro" id="IPR035906">
    <property type="entry name" value="MetI-like_sf"/>
</dbReference>
<keyword evidence="3" id="KW-1003">Cell membrane</keyword>
<name>A0ABV4T408_9EURY</name>
<comment type="subcellular location">
    <subcellularLocation>
        <location evidence="1 7">Cell membrane</location>
        <topology evidence="1 7">Multi-pass membrane protein</topology>
    </subcellularLocation>
</comment>
<evidence type="ECO:0000313" key="9">
    <source>
        <dbReference type="EMBL" id="MFA4804602.1"/>
    </source>
</evidence>
<feature type="transmembrane region" description="Helical" evidence="7">
    <location>
        <begin position="136"/>
        <end position="159"/>
    </location>
</feature>
<dbReference type="PROSITE" id="PS50928">
    <property type="entry name" value="ABC_TM1"/>
    <property type="match status" value="1"/>
</dbReference>
<sequence>MKFTGETLRIAWRNRKFKVGIFIVLFFVVFAIVGPYLTPFDNLGYYPVKFGNKIAPKPSLPALKPGEIGEIYTPDGVVKVKHYLGTDSFGRDIFAQLVYGLRSSLFIGLFAGGLATIIGLLMGFIAGYKGGWIDELLMMITNIMLVIPTMALLIIIAAYLPYRGVGIESVIIGLTAWPWTARAVRAQTLSLKRREFVDLAKLAGLSDFKIIFEEIMPNMISYIFMVFILQFGGAILAAVGLDFIGLGPTRGMSLGIMLQQAVLWNAINLGYWWWAIPPGLVIAILITGLYLINTGLDEVFNPRLRGE</sequence>
<evidence type="ECO:0000256" key="6">
    <source>
        <dbReference type="ARBA" id="ARBA00023136"/>
    </source>
</evidence>
<dbReference type="CDD" id="cd06261">
    <property type="entry name" value="TM_PBP2"/>
    <property type="match status" value="1"/>
</dbReference>
<dbReference type="Pfam" id="PF12911">
    <property type="entry name" value="OppC_N"/>
    <property type="match status" value="1"/>
</dbReference>
<dbReference type="RefSeq" id="WP_372823836.1">
    <property type="nucleotide sequence ID" value="NZ_JARRIC010000002.1"/>
</dbReference>
<evidence type="ECO:0000256" key="1">
    <source>
        <dbReference type="ARBA" id="ARBA00004651"/>
    </source>
</evidence>
<evidence type="ECO:0000256" key="4">
    <source>
        <dbReference type="ARBA" id="ARBA00022692"/>
    </source>
</evidence>
<dbReference type="SUPFAM" id="SSF161098">
    <property type="entry name" value="MetI-like"/>
    <property type="match status" value="1"/>
</dbReference>
<comment type="caution">
    <text evidence="9">The sequence shown here is derived from an EMBL/GenBank/DDBJ whole genome shotgun (WGS) entry which is preliminary data.</text>
</comment>
<evidence type="ECO:0000256" key="5">
    <source>
        <dbReference type="ARBA" id="ARBA00022989"/>
    </source>
</evidence>
<proteinExistence type="inferred from homology"/>
<dbReference type="Pfam" id="PF00528">
    <property type="entry name" value="BPD_transp_1"/>
    <property type="match status" value="1"/>
</dbReference>
<evidence type="ECO:0000259" key="8">
    <source>
        <dbReference type="PROSITE" id="PS50928"/>
    </source>
</evidence>
<dbReference type="Gene3D" id="1.10.3720.10">
    <property type="entry name" value="MetI-like"/>
    <property type="match status" value="1"/>
</dbReference>
<feature type="transmembrane region" description="Helical" evidence="7">
    <location>
        <begin position="20"/>
        <end position="38"/>
    </location>
</feature>
<dbReference type="Proteomes" id="UP001571980">
    <property type="component" value="Unassembled WGS sequence"/>
</dbReference>
<feature type="transmembrane region" description="Helical" evidence="7">
    <location>
        <begin position="165"/>
        <end position="184"/>
    </location>
</feature>
<dbReference type="InterPro" id="IPR000515">
    <property type="entry name" value="MetI-like"/>
</dbReference>
<reference evidence="9 10" key="1">
    <citation type="submission" date="2023-03" db="EMBL/GenBank/DDBJ databases">
        <title>Speciation in Pyrococcus: adaptation to high temperature as a mechanism.</title>
        <authorList>
            <person name="Gu J."/>
        </authorList>
    </citation>
    <scope>NUCLEOTIDE SEQUENCE [LARGE SCALE GENOMIC DNA]</scope>
    <source>
        <strain evidence="9 10">LMOA34</strain>
    </source>
</reference>